<keyword evidence="3" id="KW-0378">Hydrolase</keyword>
<feature type="coiled-coil region" evidence="5">
    <location>
        <begin position="178"/>
        <end position="226"/>
    </location>
</feature>
<evidence type="ECO:0000256" key="6">
    <source>
        <dbReference type="SAM" id="SignalP"/>
    </source>
</evidence>
<keyword evidence="4" id="KW-0862">Zinc</keyword>
<dbReference type="EMBL" id="PISJ01000027">
    <property type="protein sequence ID" value="PKF31125.1"/>
    <property type="molecule type" value="Genomic_DNA"/>
</dbReference>
<evidence type="ECO:0000313" key="10">
    <source>
        <dbReference type="Proteomes" id="UP000013034"/>
    </source>
</evidence>
<evidence type="ECO:0000259" key="7">
    <source>
        <dbReference type="SMART" id="SM00235"/>
    </source>
</evidence>
<evidence type="ECO:0000256" key="2">
    <source>
        <dbReference type="ARBA" id="ARBA00022723"/>
    </source>
</evidence>
<keyword evidence="1" id="KW-0645">Protease</keyword>
<feature type="domain" description="Peptidase metallopeptidase" evidence="7">
    <location>
        <begin position="156"/>
        <end position="300"/>
    </location>
</feature>
<keyword evidence="10" id="KW-1185">Reference proteome</keyword>
<dbReference type="InterPro" id="IPR024079">
    <property type="entry name" value="MetalloPept_cat_dom_sf"/>
</dbReference>
<gene>
    <name evidence="9" type="ORF">CW311_20615</name>
    <name evidence="8" type="ORF">F993_03408</name>
</gene>
<dbReference type="Proteomes" id="UP000233553">
    <property type="component" value="Unassembled WGS sequence"/>
</dbReference>
<organism evidence="9 11">
    <name type="scientific">Acinetobacter proteolyticus</name>
    <dbReference type="NCBI Taxonomy" id="1776741"/>
    <lineage>
        <taxon>Bacteria</taxon>
        <taxon>Pseudomonadati</taxon>
        <taxon>Pseudomonadota</taxon>
        <taxon>Gammaproteobacteria</taxon>
        <taxon>Moraxellales</taxon>
        <taxon>Moraxellaceae</taxon>
        <taxon>Acinetobacter</taxon>
    </lineage>
</organism>
<evidence type="ECO:0000256" key="4">
    <source>
        <dbReference type="ARBA" id="ARBA00022833"/>
    </source>
</evidence>
<dbReference type="EMBL" id="APOI01000029">
    <property type="protein sequence ID" value="ENU22128.1"/>
    <property type="molecule type" value="Genomic_DNA"/>
</dbReference>
<dbReference type="GO" id="GO:0031012">
    <property type="term" value="C:extracellular matrix"/>
    <property type="evidence" value="ECO:0007669"/>
    <property type="project" value="InterPro"/>
</dbReference>
<feature type="coiled-coil region" evidence="5">
    <location>
        <begin position="108"/>
        <end position="145"/>
    </location>
</feature>
<evidence type="ECO:0000313" key="11">
    <source>
        <dbReference type="Proteomes" id="UP000233553"/>
    </source>
</evidence>
<keyword evidence="5" id="KW-0175">Coiled coil</keyword>
<evidence type="ECO:0000313" key="8">
    <source>
        <dbReference type="EMBL" id="ENU22128.1"/>
    </source>
</evidence>
<dbReference type="GO" id="GO:0008270">
    <property type="term" value="F:zinc ion binding"/>
    <property type="evidence" value="ECO:0007669"/>
    <property type="project" value="InterPro"/>
</dbReference>
<dbReference type="RefSeq" id="WP_004656804.1">
    <property type="nucleotide sequence ID" value="NZ_KB849179.1"/>
</dbReference>
<dbReference type="InterPro" id="IPR006026">
    <property type="entry name" value="Peptidase_Metallo"/>
</dbReference>
<dbReference type="PRINTS" id="PR00138">
    <property type="entry name" value="MATRIXIN"/>
</dbReference>
<dbReference type="InterPro" id="IPR001818">
    <property type="entry name" value="Pept_M10_metallopeptidase"/>
</dbReference>
<evidence type="ECO:0000313" key="9">
    <source>
        <dbReference type="EMBL" id="PKF31125.1"/>
    </source>
</evidence>
<evidence type="ECO:0000256" key="1">
    <source>
        <dbReference type="ARBA" id="ARBA00022670"/>
    </source>
</evidence>
<accession>A0A1E7R5I3</accession>
<keyword evidence="2" id="KW-0479">Metal-binding</keyword>
<dbReference type="SMART" id="SM00235">
    <property type="entry name" value="ZnMc"/>
    <property type="match status" value="1"/>
</dbReference>
<evidence type="ECO:0000256" key="3">
    <source>
        <dbReference type="ARBA" id="ARBA00022801"/>
    </source>
</evidence>
<dbReference type="AlphaFoldDB" id="A0A1E7R5I3"/>
<reference evidence="9 11" key="2">
    <citation type="submission" date="2017-12" db="EMBL/GenBank/DDBJ databases">
        <title>Draft Genome sequences of multiple microbial strains isolated from spacecraft associated surfaces.</title>
        <authorList>
            <person name="Seuylemezian A."/>
            <person name="Vaishampayan P."/>
            <person name="Venkateswaran K."/>
        </authorList>
    </citation>
    <scope>NUCLEOTIDE SEQUENCE [LARGE SCALE GENOMIC DNA]</scope>
    <source>
        <strain evidence="9 11">2P01AA</strain>
    </source>
</reference>
<dbReference type="Pfam" id="PF00413">
    <property type="entry name" value="Peptidase_M10"/>
    <property type="match status" value="1"/>
</dbReference>
<dbReference type="Proteomes" id="UP000013034">
    <property type="component" value="Unassembled WGS sequence"/>
</dbReference>
<comment type="caution">
    <text evidence="9">The sequence shown here is derived from an EMBL/GenBank/DDBJ whole genome shotgun (WGS) entry which is preliminary data.</text>
</comment>
<protein>
    <submittedName>
        <fullName evidence="9">Matrixin</fullName>
    </submittedName>
</protein>
<feature type="signal peptide" evidence="6">
    <location>
        <begin position="1"/>
        <end position="23"/>
    </location>
</feature>
<feature type="chain" id="PRO_5009201307" evidence="6">
    <location>
        <begin position="24"/>
        <end position="303"/>
    </location>
</feature>
<evidence type="ECO:0000256" key="5">
    <source>
        <dbReference type="SAM" id="Coils"/>
    </source>
</evidence>
<proteinExistence type="predicted"/>
<name>A0A1E7R5I3_9GAMM</name>
<dbReference type="Gene3D" id="3.40.390.10">
    <property type="entry name" value="Collagenase (Catalytic Domain)"/>
    <property type="match status" value="1"/>
</dbReference>
<dbReference type="GO" id="GO:0006508">
    <property type="term" value="P:proteolysis"/>
    <property type="evidence" value="ECO:0007669"/>
    <property type="project" value="UniProtKB-KW"/>
</dbReference>
<dbReference type="GO" id="GO:0004222">
    <property type="term" value="F:metalloendopeptidase activity"/>
    <property type="evidence" value="ECO:0007669"/>
    <property type="project" value="InterPro"/>
</dbReference>
<sequence>MRVHSLACLIACLSMGISQFSNAQSNSHSVDTYQHKSPKKTVHYRIAEIDPRFNLSQQQVLELTQQAAKLWEQETGQQNFIYDPQAEFSINLVFDERQQRSAERLQGLDQLKQQQKQWETQNQQLKQAKDELQKTTALIATKQAQLATQFQQYNAEVQRFNQSRSSSQDLAQQFSQRQKALQQQSLALQHEVQEHNQRTQQLNQHIQNLNQNNQQLVASASQFNQVFQPHLFHKGHFNGKQILIYEFSSINDLRFTLAHEFGHALGLEHTNDPSSLMYPVIQKQNLQQFALTDSDKDLVKAIY</sequence>
<dbReference type="InterPro" id="IPR021190">
    <property type="entry name" value="Pept_M10A"/>
</dbReference>
<dbReference type="SUPFAM" id="SSF55486">
    <property type="entry name" value="Metalloproteases ('zincins'), catalytic domain"/>
    <property type="match status" value="2"/>
</dbReference>
<reference evidence="8 10" key="1">
    <citation type="submission" date="2013-02" db="EMBL/GenBank/DDBJ databases">
        <title>The Genome Sequence of Acinetobacter sp. NIPH 809.</title>
        <authorList>
            <consortium name="The Broad Institute Genome Sequencing Platform"/>
            <consortium name="The Broad Institute Genome Sequencing Center for Infectious Disease"/>
            <person name="Cerqueira G."/>
            <person name="Feldgarden M."/>
            <person name="Courvalin P."/>
            <person name="Perichon B."/>
            <person name="Grillot-Courvalin C."/>
            <person name="Clermont D."/>
            <person name="Rocha E."/>
            <person name="Yoon E.-J."/>
            <person name="Nemec A."/>
            <person name="Walker B."/>
            <person name="Young S.K."/>
            <person name="Zeng Q."/>
            <person name="Gargeya S."/>
            <person name="Fitzgerald M."/>
            <person name="Haas B."/>
            <person name="Abouelleil A."/>
            <person name="Alvarado L."/>
            <person name="Arachchi H.M."/>
            <person name="Berlin A.M."/>
            <person name="Chapman S.B."/>
            <person name="Dewar J."/>
            <person name="Goldberg J."/>
            <person name="Griggs A."/>
            <person name="Gujja S."/>
            <person name="Hansen M."/>
            <person name="Howarth C."/>
            <person name="Imamovic A."/>
            <person name="Larimer J."/>
            <person name="McCowan C."/>
            <person name="Murphy C."/>
            <person name="Neiman D."/>
            <person name="Pearson M."/>
            <person name="Priest M."/>
            <person name="Roberts A."/>
            <person name="Saif S."/>
            <person name="Shea T."/>
            <person name="Sisk P."/>
            <person name="Sykes S."/>
            <person name="Wortman J."/>
            <person name="Nusbaum C."/>
            <person name="Birren B."/>
        </authorList>
    </citation>
    <scope>NUCLEOTIDE SEQUENCE [LARGE SCALE GENOMIC DNA]</scope>
    <source>
        <strain evidence="8 10">NIPH 809</strain>
    </source>
</reference>
<keyword evidence="6" id="KW-0732">Signal</keyword>